<gene>
    <name evidence="2" type="ORF">M9458_056995</name>
</gene>
<evidence type="ECO:0000313" key="2">
    <source>
        <dbReference type="EMBL" id="KAL0147717.1"/>
    </source>
</evidence>
<dbReference type="EMBL" id="JAMKFB020000728">
    <property type="protein sequence ID" value="KAL0147717.1"/>
    <property type="molecule type" value="Genomic_DNA"/>
</dbReference>
<sequence>PHRDELNYPAEYALSKPAHHRYGFSFQDPASRLPTEGTELLTARIVPHPPWANRDLKEQFSLRPLRGISRFLISIDGHDRCLSCLGLAHAEAAFVDGSCAHCECMSMATLRRLPFRKGFTAATARRLGDLQVTVQNVPPGKTPRASAPPRSPVVMPKQTAPPPKSGPSEEKMSISASEGEQSADEADVSAGRRPAAVAAPSKAEAELGSGWRFPRLNDWFLGTSRFGEAQIDLFASPESSHCQLYYSLNEAPLGRDAVAPEMLTIKSQVSKLESKSSLKSLS</sequence>
<dbReference type="Proteomes" id="UP001529510">
    <property type="component" value="Unassembled WGS sequence"/>
</dbReference>
<evidence type="ECO:0000256" key="1">
    <source>
        <dbReference type="SAM" id="MobiDB-lite"/>
    </source>
</evidence>
<feature type="non-terminal residue" evidence="2">
    <location>
        <position position="1"/>
    </location>
</feature>
<name>A0ABD0MG32_CIRMR</name>
<proteinExistence type="predicted"/>
<feature type="region of interest" description="Disordered" evidence="1">
    <location>
        <begin position="132"/>
        <end position="204"/>
    </location>
</feature>
<accession>A0ABD0MG32</accession>
<comment type="caution">
    <text evidence="2">The sequence shown here is derived from an EMBL/GenBank/DDBJ whole genome shotgun (WGS) entry which is preliminary data.</text>
</comment>
<dbReference type="AlphaFoldDB" id="A0ABD0MG32"/>
<reference evidence="2 3" key="1">
    <citation type="submission" date="2024-05" db="EMBL/GenBank/DDBJ databases">
        <title>Genome sequencing and assembly of Indian major carp, Cirrhinus mrigala (Hamilton, 1822).</title>
        <authorList>
            <person name="Mohindra V."/>
            <person name="Chowdhury L.M."/>
            <person name="Lal K."/>
            <person name="Jena J.K."/>
        </authorList>
    </citation>
    <scope>NUCLEOTIDE SEQUENCE [LARGE SCALE GENOMIC DNA]</scope>
    <source>
        <strain evidence="2">CM1030</strain>
        <tissue evidence="2">Blood</tissue>
    </source>
</reference>
<organism evidence="2 3">
    <name type="scientific">Cirrhinus mrigala</name>
    <name type="common">Mrigala</name>
    <dbReference type="NCBI Taxonomy" id="683832"/>
    <lineage>
        <taxon>Eukaryota</taxon>
        <taxon>Metazoa</taxon>
        <taxon>Chordata</taxon>
        <taxon>Craniata</taxon>
        <taxon>Vertebrata</taxon>
        <taxon>Euteleostomi</taxon>
        <taxon>Actinopterygii</taxon>
        <taxon>Neopterygii</taxon>
        <taxon>Teleostei</taxon>
        <taxon>Ostariophysi</taxon>
        <taxon>Cypriniformes</taxon>
        <taxon>Cyprinidae</taxon>
        <taxon>Labeoninae</taxon>
        <taxon>Labeonini</taxon>
        <taxon>Cirrhinus</taxon>
    </lineage>
</organism>
<keyword evidence="3" id="KW-1185">Reference proteome</keyword>
<protein>
    <submittedName>
        <fullName evidence="2">Uncharacterized protein</fullName>
    </submittedName>
</protein>
<evidence type="ECO:0000313" key="3">
    <source>
        <dbReference type="Proteomes" id="UP001529510"/>
    </source>
</evidence>